<evidence type="ECO:0000313" key="2">
    <source>
        <dbReference type="Proteomes" id="UP000054538"/>
    </source>
</evidence>
<dbReference type="Pfam" id="PF14223">
    <property type="entry name" value="Retrotran_gag_2"/>
    <property type="match status" value="1"/>
</dbReference>
<dbReference type="AlphaFoldDB" id="A0A0D0DDL7"/>
<reference evidence="1 2" key="1">
    <citation type="submission" date="2014-04" db="EMBL/GenBank/DDBJ databases">
        <authorList>
            <consortium name="DOE Joint Genome Institute"/>
            <person name="Kuo A."/>
            <person name="Kohler A."/>
            <person name="Jargeat P."/>
            <person name="Nagy L.G."/>
            <person name="Floudas D."/>
            <person name="Copeland A."/>
            <person name="Barry K.W."/>
            <person name="Cichocki N."/>
            <person name="Veneault-Fourrey C."/>
            <person name="LaButti K."/>
            <person name="Lindquist E.A."/>
            <person name="Lipzen A."/>
            <person name="Lundell T."/>
            <person name="Morin E."/>
            <person name="Murat C."/>
            <person name="Sun H."/>
            <person name="Tunlid A."/>
            <person name="Henrissat B."/>
            <person name="Grigoriev I.V."/>
            <person name="Hibbett D.S."/>
            <person name="Martin F."/>
            <person name="Nordberg H.P."/>
            <person name="Cantor M.N."/>
            <person name="Hua S.X."/>
        </authorList>
    </citation>
    <scope>NUCLEOTIDE SEQUENCE [LARGE SCALE GENOMIC DNA]</scope>
    <source>
        <strain evidence="1 2">Ve08.2h10</strain>
    </source>
</reference>
<dbReference type="InParanoid" id="A0A0D0DDL7"/>
<reference evidence="2" key="2">
    <citation type="submission" date="2015-01" db="EMBL/GenBank/DDBJ databases">
        <title>Evolutionary Origins and Diversification of the Mycorrhizal Mutualists.</title>
        <authorList>
            <consortium name="DOE Joint Genome Institute"/>
            <consortium name="Mycorrhizal Genomics Consortium"/>
            <person name="Kohler A."/>
            <person name="Kuo A."/>
            <person name="Nagy L.G."/>
            <person name="Floudas D."/>
            <person name="Copeland A."/>
            <person name="Barry K.W."/>
            <person name="Cichocki N."/>
            <person name="Veneault-Fourrey C."/>
            <person name="LaButti K."/>
            <person name="Lindquist E.A."/>
            <person name="Lipzen A."/>
            <person name="Lundell T."/>
            <person name="Morin E."/>
            <person name="Murat C."/>
            <person name="Riley R."/>
            <person name="Ohm R."/>
            <person name="Sun H."/>
            <person name="Tunlid A."/>
            <person name="Henrissat B."/>
            <person name="Grigoriev I.V."/>
            <person name="Hibbett D.S."/>
            <person name="Martin F."/>
        </authorList>
    </citation>
    <scope>NUCLEOTIDE SEQUENCE [LARGE SCALE GENOMIC DNA]</scope>
    <source>
        <strain evidence="2">Ve08.2h10</strain>
    </source>
</reference>
<proteinExistence type="predicted"/>
<dbReference type="STRING" id="930991.A0A0D0DDL7"/>
<organism evidence="1 2">
    <name type="scientific">Paxillus rubicundulus Ve08.2h10</name>
    <dbReference type="NCBI Taxonomy" id="930991"/>
    <lineage>
        <taxon>Eukaryota</taxon>
        <taxon>Fungi</taxon>
        <taxon>Dikarya</taxon>
        <taxon>Basidiomycota</taxon>
        <taxon>Agaricomycotina</taxon>
        <taxon>Agaricomycetes</taxon>
        <taxon>Agaricomycetidae</taxon>
        <taxon>Boletales</taxon>
        <taxon>Paxilineae</taxon>
        <taxon>Paxillaceae</taxon>
        <taxon>Paxillus</taxon>
    </lineage>
</organism>
<dbReference type="Proteomes" id="UP000054538">
    <property type="component" value="Unassembled WGS sequence"/>
</dbReference>
<accession>A0A0D0DDL7</accession>
<gene>
    <name evidence="1" type="ORF">PAXRUDRAFT_804641</name>
</gene>
<evidence type="ECO:0000313" key="1">
    <source>
        <dbReference type="EMBL" id="KIK82426.1"/>
    </source>
</evidence>
<name>A0A0D0DDL7_9AGAM</name>
<evidence type="ECO:0008006" key="3">
    <source>
        <dbReference type="Google" id="ProtNLM"/>
    </source>
</evidence>
<keyword evidence="2" id="KW-1185">Reference proteome</keyword>
<dbReference type="HOGENOM" id="CLU_1603281_0_0_1"/>
<dbReference type="EMBL" id="KN825629">
    <property type="protein sequence ID" value="KIK82426.1"/>
    <property type="molecule type" value="Genomic_DNA"/>
</dbReference>
<sequence length="202" mass="22148">MGPKVEMNAGGQHARSKTVTAGITTTSDVSTTSSLTSITSSIASQLTPTIAVPPTHYIQHAPISIHVAKLDTWSFEKIVELDCGKNNWSDWSFAMKLVLNQHLIGGYLLGTIKAPDALIPSSLGNHCPIIVFVTLNNWTLNNIAIVSALCSCVSHEDQWLLKDVTNAKHAWDTLCEHHEKVEPIAQILLIQELFTKHYSRGQ</sequence>
<protein>
    <recommendedName>
        <fullName evidence="3">Retrotransposon Copia-like N-terminal domain-containing protein</fullName>
    </recommendedName>
</protein>